<name>A0A4V2MW63_9APHY</name>
<proteinExistence type="predicted"/>
<evidence type="ECO:0000256" key="4">
    <source>
        <dbReference type="ARBA" id="ARBA00023136"/>
    </source>
</evidence>
<evidence type="ECO:0000256" key="1">
    <source>
        <dbReference type="ARBA" id="ARBA00004141"/>
    </source>
</evidence>
<protein>
    <submittedName>
        <fullName evidence="7">High-affinity Zn(2+) transporter zrt1</fullName>
    </submittedName>
</protein>
<feature type="region of interest" description="Disordered" evidence="5">
    <location>
        <begin position="151"/>
        <end position="202"/>
    </location>
</feature>
<evidence type="ECO:0000256" key="3">
    <source>
        <dbReference type="ARBA" id="ARBA00022989"/>
    </source>
</evidence>
<reference evidence="7 8" key="1">
    <citation type="submission" date="2018-11" db="EMBL/GenBank/DDBJ databases">
        <title>Genome assembly of Steccherinum ochraceum LE-BIN_3174, the white-rot fungus of the Steccherinaceae family (The Residual Polyporoid clade, Polyporales, Basidiomycota).</title>
        <authorList>
            <person name="Fedorova T.V."/>
            <person name="Glazunova O.A."/>
            <person name="Landesman E.O."/>
            <person name="Moiseenko K.V."/>
            <person name="Psurtseva N.V."/>
            <person name="Savinova O.S."/>
            <person name="Shakhova N.V."/>
            <person name="Tyazhelova T.V."/>
            <person name="Vasina D.V."/>
        </authorList>
    </citation>
    <scope>NUCLEOTIDE SEQUENCE [LARGE SCALE GENOMIC DNA]</scope>
    <source>
        <strain evidence="7 8">LE-BIN_3174</strain>
    </source>
</reference>
<feature type="compositionally biased region" description="Polar residues" evidence="5">
    <location>
        <begin position="171"/>
        <end position="183"/>
    </location>
</feature>
<comment type="subcellular location">
    <subcellularLocation>
        <location evidence="1">Membrane</location>
        <topology evidence="1">Multi-pass membrane protein</topology>
    </subcellularLocation>
</comment>
<keyword evidence="3 6" id="KW-1133">Transmembrane helix</keyword>
<evidence type="ECO:0000256" key="2">
    <source>
        <dbReference type="ARBA" id="ARBA00022692"/>
    </source>
</evidence>
<dbReference type="GO" id="GO:0005385">
    <property type="term" value="F:zinc ion transmembrane transporter activity"/>
    <property type="evidence" value="ECO:0007669"/>
    <property type="project" value="TreeGrafter"/>
</dbReference>
<keyword evidence="2 6" id="KW-0812">Transmembrane</keyword>
<dbReference type="PANTHER" id="PTHR11040:SF32">
    <property type="entry name" value="ZINC-REGULATED TRANSPORTER 1"/>
    <property type="match status" value="1"/>
</dbReference>
<gene>
    <name evidence="7" type="primary">ZRT1</name>
    <name evidence="7" type="ORF">EIP91_003285</name>
</gene>
<feature type="non-terminal residue" evidence="7">
    <location>
        <position position="282"/>
    </location>
</feature>
<dbReference type="AlphaFoldDB" id="A0A4V2MW63"/>
<dbReference type="STRING" id="92696.A0A4V2MW63"/>
<evidence type="ECO:0000313" key="7">
    <source>
        <dbReference type="EMBL" id="TCD65047.1"/>
    </source>
</evidence>
<dbReference type="GO" id="GO:0005886">
    <property type="term" value="C:plasma membrane"/>
    <property type="evidence" value="ECO:0007669"/>
    <property type="project" value="TreeGrafter"/>
</dbReference>
<accession>A0A4V2MW63</accession>
<dbReference type="InterPro" id="IPR003689">
    <property type="entry name" value="ZIP"/>
</dbReference>
<feature type="transmembrane region" description="Helical" evidence="6">
    <location>
        <begin position="70"/>
        <end position="90"/>
    </location>
</feature>
<evidence type="ECO:0000256" key="5">
    <source>
        <dbReference type="SAM" id="MobiDB-lite"/>
    </source>
</evidence>
<evidence type="ECO:0000256" key="6">
    <source>
        <dbReference type="SAM" id="Phobius"/>
    </source>
</evidence>
<keyword evidence="4 6" id="KW-0472">Membrane</keyword>
<evidence type="ECO:0000313" key="8">
    <source>
        <dbReference type="Proteomes" id="UP000292702"/>
    </source>
</evidence>
<keyword evidence="8" id="KW-1185">Reference proteome</keyword>
<feature type="transmembrane region" description="Helical" evidence="6">
    <location>
        <begin position="110"/>
        <end position="132"/>
    </location>
</feature>
<dbReference type="EMBL" id="RWJN01000201">
    <property type="protein sequence ID" value="TCD65047.1"/>
    <property type="molecule type" value="Genomic_DNA"/>
</dbReference>
<dbReference type="Proteomes" id="UP000292702">
    <property type="component" value="Unassembled WGS sequence"/>
</dbReference>
<organism evidence="7 8">
    <name type="scientific">Steccherinum ochraceum</name>
    <dbReference type="NCBI Taxonomy" id="92696"/>
    <lineage>
        <taxon>Eukaryota</taxon>
        <taxon>Fungi</taxon>
        <taxon>Dikarya</taxon>
        <taxon>Basidiomycota</taxon>
        <taxon>Agaricomycotina</taxon>
        <taxon>Agaricomycetes</taxon>
        <taxon>Polyporales</taxon>
        <taxon>Steccherinaceae</taxon>
        <taxon>Steccherinum</taxon>
    </lineage>
</organism>
<feature type="transmembrane region" description="Helical" evidence="6">
    <location>
        <begin position="38"/>
        <end position="58"/>
    </location>
</feature>
<dbReference type="OrthoDB" id="448280at2759"/>
<sequence>MRNAQYHQLHLLRRDDAADDSLNCGSGGGSDTFFGLRVASVFIILVGSMSGALFPVLARRTKWLNVPDAVFDFAKYFGSGVIIATAFIHLLDPAIEELSSPCLDPAWLDYPYALAFALISIFAIFIVEILAFRWGTAKLNKIGISHDPHGHAAGGAHAAHGPELSNNNNNKTSPNISGASTSPRFIDQDQDQEKLQDEESAISQQEIIPTRLHEDEEHGHGHGHGGHVHVHDEGGFVVDSAATQILGVAILEFGVMLHSVLIGLTLAVDENFKVLFVVIIFH</sequence>
<dbReference type="PANTHER" id="PTHR11040">
    <property type="entry name" value="ZINC/IRON TRANSPORTER"/>
    <property type="match status" value="1"/>
</dbReference>
<feature type="compositionally biased region" description="Low complexity" evidence="5">
    <location>
        <begin position="154"/>
        <end position="170"/>
    </location>
</feature>
<comment type="caution">
    <text evidence="7">The sequence shown here is derived from an EMBL/GenBank/DDBJ whole genome shotgun (WGS) entry which is preliminary data.</text>
</comment>
<dbReference type="Pfam" id="PF02535">
    <property type="entry name" value="Zip"/>
    <property type="match status" value="1"/>
</dbReference>